<name>C9SJW2_VERA1</name>
<gene>
    <name evidence="1" type="ORF">VDBG_05089</name>
</gene>
<accession>C9SJW2</accession>
<reference evidence="2" key="1">
    <citation type="journal article" date="2011" name="PLoS Pathog.">
        <title>Comparative genomics yields insights into niche adaptation of plant vascular wilt pathogens.</title>
        <authorList>
            <person name="Klosterman S.J."/>
            <person name="Subbarao K.V."/>
            <person name="Kang S."/>
            <person name="Veronese P."/>
            <person name="Gold S.E."/>
            <person name="Thomma B.P.H.J."/>
            <person name="Chen Z."/>
            <person name="Henrissat B."/>
            <person name="Lee Y.-H."/>
            <person name="Park J."/>
            <person name="Garcia-Pedrajas M.D."/>
            <person name="Barbara D.J."/>
            <person name="Anchieta A."/>
            <person name="de Jonge R."/>
            <person name="Santhanam P."/>
            <person name="Maruthachalam K."/>
            <person name="Atallah Z."/>
            <person name="Amyotte S.G."/>
            <person name="Paz Z."/>
            <person name="Inderbitzin P."/>
            <person name="Hayes R.J."/>
            <person name="Heiman D.I."/>
            <person name="Young S."/>
            <person name="Zeng Q."/>
            <person name="Engels R."/>
            <person name="Galagan J."/>
            <person name="Cuomo C.A."/>
            <person name="Dobinson K.F."/>
            <person name="Ma L.-J."/>
        </authorList>
    </citation>
    <scope>NUCLEOTIDE SEQUENCE [LARGE SCALE GENOMIC DNA]</scope>
    <source>
        <strain evidence="2">VaMs.102 / ATCC MYA-4576 / FGSC 10136</strain>
    </source>
</reference>
<dbReference type="EMBL" id="DS985219">
    <property type="protein sequence ID" value="EEY18980.1"/>
    <property type="molecule type" value="Genomic_DNA"/>
</dbReference>
<evidence type="ECO:0000313" key="2">
    <source>
        <dbReference type="Proteomes" id="UP000008698"/>
    </source>
</evidence>
<evidence type="ECO:0000313" key="1">
    <source>
        <dbReference type="EMBL" id="EEY18980.1"/>
    </source>
</evidence>
<keyword evidence="2" id="KW-1185">Reference proteome</keyword>
<dbReference type="KEGG" id="val:VDBG_05089"/>
<organism evidence="2">
    <name type="scientific">Verticillium alfalfae (strain VaMs.102 / ATCC MYA-4576 / FGSC 10136)</name>
    <name type="common">Verticillium wilt of alfalfa</name>
    <name type="synonym">Verticillium albo-atrum</name>
    <dbReference type="NCBI Taxonomy" id="526221"/>
    <lineage>
        <taxon>Eukaryota</taxon>
        <taxon>Fungi</taxon>
        <taxon>Dikarya</taxon>
        <taxon>Ascomycota</taxon>
        <taxon>Pezizomycotina</taxon>
        <taxon>Sordariomycetes</taxon>
        <taxon>Hypocreomycetidae</taxon>
        <taxon>Glomerellales</taxon>
        <taxon>Plectosphaerellaceae</taxon>
        <taxon>Verticillium</taxon>
    </lineage>
</organism>
<dbReference type="Proteomes" id="UP000008698">
    <property type="component" value="Unassembled WGS sequence"/>
</dbReference>
<dbReference type="RefSeq" id="XP_003003976.1">
    <property type="nucleotide sequence ID" value="XM_003003930.1"/>
</dbReference>
<sequence>MPTTCWSRLTLGYYYIVWGIWLRRCLGGRENEYKLLWQGHLLSVPQVVRVKEKV</sequence>
<dbReference type="HOGENOM" id="CLU_3052132_0_0_1"/>
<proteinExistence type="predicted"/>
<dbReference type="GeneID" id="9535731"/>
<dbReference type="AlphaFoldDB" id="C9SJW2"/>
<protein>
    <submittedName>
        <fullName evidence="1">Alkaline ceramidase</fullName>
    </submittedName>
</protein>
<dbReference type="OrthoDB" id="187171at2759"/>